<name>A0ACC3BMY3_PYRYE</name>
<evidence type="ECO:0000313" key="2">
    <source>
        <dbReference type="Proteomes" id="UP000798662"/>
    </source>
</evidence>
<protein>
    <submittedName>
        <fullName evidence="1">Uncharacterized protein</fullName>
    </submittedName>
</protein>
<evidence type="ECO:0000313" key="1">
    <source>
        <dbReference type="EMBL" id="KAK1859262.1"/>
    </source>
</evidence>
<dbReference type="Proteomes" id="UP000798662">
    <property type="component" value="Chromosome 1"/>
</dbReference>
<gene>
    <name evidence="1" type="ORF">I4F81_001859</name>
</gene>
<dbReference type="EMBL" id="CM020618">
    <property type="protein sequence ID" value="KAK1859262.1"/>
    <property type="molecule type" value="Genomic_DNA"/>
</dbReference>
<sequence length="178" mass="18751">MEVECVLDPAPKGPPRPKALRTALAVSATTARRTGGVERLGGRPRDPGPACGQGRTPFSCAACAARLVNVKATATPTHPQMPMTCGGKQRWSHGATKVSASQAPTPPRPVGAATGTPPPPGDQLPRVAPARGRQRGGRRAAHPPAQRHHRRQCCSGRHRCRRRPPLQPRPPAEAARSA</sequence>
<keyword evidence="2" id="KW-1185">Reference proteome</keyword>
<accession>A0ACC3BMY3</accession>
<comment type="caution">
    <text evidence="1">The sequence shown here is derived from an EMBL/GenBank/DDBJ whole genome shotgun (WGS) entry which is preliminary data.</text>
</comment>
<proteinExistence type="predicted"/>
<reference evidence="1" key="1">
    <citation type="submission" date="2019-11" db="EMBL/GenBank/DDBJ databases">
        <title>Nori genome reveals adaptations in red seaweeds to the harsh intertidal environment.</title>
        <authorList>
            <person name="Wang D."/>
            <person name="Mao Y."/>
        </authorList>
    </citation>
    <scope>NUCLEOTIDE SEQUENCE</scope>
    <source>
        <tissue evidence="1">Gametophyte</tissue>
    </source>
</reference>
<organism evidence="1 2">
    <name type="scientific">Pyropia yezoensis</name>
    <name type="common">Susabi-nori</name>
    <name type="synonym">Porphyra yezoensis</name>
    <dbReference type="NCBI Taxonomy" id="2788"/>
    <lineage>
        <taxon>Eukaryota</taxon>
        <taxon>Rhodophyta</taxon>
        <taxon>Bangiophyceae</taxon>
        <taxon>Bangiales</taxon>
        <taxon>Bangiaceae</taxon>
        <taxon>Pyropia</taxon>
    </lineage>
</organism>